<dbReference type="PANTHER" id="PTHR11226:SF0">
    <property type="entry name" value="UDP-GLUCOSE:GLYCOPROTEIN GLUCOSYLTRANSFERASE"/>
    <property type="match status" value="1"/>
</dbReference>
<keyword evidence="4" id="KW-0256">Endoplasmic reticulum</keyword>
<dbReference type="Gene3D" id="3.90.550.10">
    <property type="entry name" value="Spore Coat Polysaccharide Biosynthesis Protein SpsA, Chain A"/>
    <property type="match status" value="1"/>
</dbReference>
<evidence type="ECO:0000256" key="2">
    <source>
        <dbReference type="ARBA" id="ARBA00004319"/>
    </source>
</evidence>
<evidence type="ECO:0000313" key="12">
    <source>
        <dbReference type="Proteomes" id="UP001281761"/>
    </source>
</evidence>
<dbReference type="SUPFAM" id="SSF53448">
    <property type="entry name" value="Nucleotide-diphospho-sugar transferases"/>
    <property type="match status" value="1"/>
</dbReference>
<dbReference type="Pfam" id="PF18402">
    <property type="entry name" value="Thioredoxin_14"/>
    <property type="match status" value="1"/>
</dbReference>
<proteinExistence type="predicted"/>
<dbReference type="InterPro" id="IPR040692">
    <property type="entry name" value="UGGT_TRXL_3"/>
</dbReference>
<dbReference type="InterPro" id="IPR040694">
    <property type="entry name" value="UGGT_TRXL_2"/>
</dbReference>
<protein>
    <submittedName>
        <fullName evidence="11">UDP-glucose:glycoprotein glucosyltransferase</fullName>
        <ecNumber evidence="11">2.4.1.-</ecNumber>
    </submittedName>
</protein>
<dbReference type="Proteomes" id="UP001281761">
    <property type="component" value="Unassembled WGS sequence"/>
</dbReference>
<accession>A0ABQ9YGT9</accession>
<evidence type="ECO:0000259" key="7">
    <source>
        <dbReference type="Pfam" id="PF18400"/>
    </source>
</evidence>
<dbReference type="EC" id="2.4.1.-" evidence="11"/>
<evidence type="ECO:0000259" key="9">
    <source>
        <dbReference type="Pfam" id="PF18402"/>
    </source>
</evidence>
<keyword evidence="5" id="KW-0325">Glycoprotein</keyword>
<dbReference type="InterPro" id="IPR009448">
    <property type="entry name" value="UDP-g_GGtrans"/>
</dbReference>
<dbReference type="InterPro" id="IPR040693">
    <property type="entry name" value="UGGT_TRXL_1"/>
</dbReference>
<keyword evidence="3" id="KW-0732">Signal</keyword>
<feature type="region of interest" description="Disordered" evidence="6">
    <location>
        <begin position="229"/>
        <end position="252"/>
    </location>
</feature>
<feature type="compositionally biased region" description="Low complexity" evidence="6">
    <location>
        <begin position="1410"/>
        <end position="1423"/>
    </location>
</feature>
<evidence type="ECO:0000259" key="8">
    <source>
        <dbReference type="Pfam" id="PF18401"/>
    </source>
</evidence>
<feature type="domain" description="UGGT thioredoxin-like" evidence="9">
    <location>
        <begin position="459"/>
        <end position="654"/>
    </location>
</feature>
<feature type="region of interest" description="Disordered" evidence="6">
    <location>
        <begin position="1716"/>
        <end position="1739"/>
    </location>
</feature>
<reference evidence="11 12" key="1">
    <citation type="journal article" date="2022" name="bioRxiv">
        <title>Genomics of Preaxostyla Flagellates Illuminates Evolutionary Transitions and the Path Towards Mitochondrial Loss.</title>
        <authorList>
            <person name="Novak L.V.F."/>
            <person name="Treitli S.C."/>
            <person name="Pyrih J."/>
            <person name="Halakuc P."/>
            <person name="Pipaliya S.V."/>
            <person name="Vacek V."/>
            <person name="Brzon O."/>
            <person name="Soukal P."/>
            <person name="Eme L."/>
            <person name="Dacks J.B."/>
            <person name="Karnkowska A."/>
            <person name="Elias M."/>
            <person name="Hampl V."/>
        </authorList>
    </citation>
    <scope>NUCLEOTIDE SEQUENCE [LARGE SCALE GENOMIC DNA]</scope>
    <source>
        <strain evidence="11">NAU3</strain>
        <tissue evidence="11">Gut</tissue>
    </source>
</reference>
<evidence type="ECO:0000256" key="1">
    <source>
        <dbReference type="ARBA" id="ARBA00001913"/>
    </source>
</evidence>
<organism evidence="11 12">
    <name type="scientific">Blattamonas nauphoetae</name>
    <dbReference type="NCBI Taxonomy" id="2049346"/>
    <lineage>
        <taxon>Eukaryota</taxon>
        <taxon>Metamonada</taxon>
        <taxon>Preaxostyla</taxon>
        <taxon>Oxymonadida</taxon>
        <taxon>Blattamonas</taxon>
    </lineage>
</organism>
<evidence type="ECO:0000313" key="11">
    <source>
        <dbReference type="EMBL" id="KAK2962871.1"/>
    </source>
</evidence>
<feature type="domain" description="UGGT thioredoxin-like" evidence="7">
    <location>
        <begin position="11"/>
        <end position="201"/>
    </location>
</feature>
<evidence type="ECO:0000256" key="4">
    <source>
        <dbReference type="ARBA" id="ARBA00022824"/>
    </source>
</evidence>
<evidence type="ECO:0000256" key="3">
    <source>
        <dbReference type="ARBA" id="ARBA00022729"/>
    </source>
</evidence>
<dbReference type="InterPro" id="IPR029044">
    <property type="entry name" value="Nucleotide-diphossugar_trans"/>
</dbReference>
<comment type="cofactor">
    <cofactor evidence="1">
        <name>Ca(2+)</name>
        <dbReference type="ChEBI" id="CHEBI:29108"/>
    </cofactor>
</comment>
<feature type="region of interest" description="Disordered" evidence="6">
    <location>
        <begin position="1410"/>
        <end position="1429"/>
    </location>
</feature>
<comment type="subcellular location">
    <subcellularLocation>
        <location evidence="2">Endoplasmic reticulum lumen</location>
    </subcellularLocation>
</comment>
<keyword evidence="11" id="KW-0328">Glycosyltransferase</keyword>
<dbReference type="Pfam" id="PF18404">
    <property type="entry name" value="Glyco_transf_24"/>
    <property type="match status" value="1"/>
</dbReference>
<evidence type="ECO:0000256" key="5">
    <source>
        <dbReference type="ARBA" id="ARBA00023180"/>
    </source>
</evidence>
<evidence type="ECO:0000259" key="10">
    <source>
        <dbReference type="Pfam" id="PF18404"/>
    </source>
</evidence>
<comment type="caution">
    <text evidence="11">The sequence shown here is derived from an EMBL/GenBank/DDBJ whole genome shotgun (WGS) entry which is preliminary data.</text>
</comment>
<dbReference type="GO" id="GO:0016757">
    <property type="term" value="F:glycosyltransferase activity"/>
    <property type="evidence" value="ECO:0007669"/>
    <property type="project" value="UniProtKB-KW"/>
</dbReference>
<evidence type="ECO:0000256" key="6">
    <source>
        <dbReference type="SAM" id="MobiDB-lite"/>
    </source>
</evidence>
<feature type="domain" description="Glucosyltransferase 24 catalytic" evidence="10">
    <location>
        <begin position="1436"/>
        <end position="1701"/>
    </location>
</feature>
<keyword evidence="11" id="KW-0808">Transferase</keyword>
<dbReference type="PANTHER" id="PTHR11226">
    <property type="entry name" value="UDP-GLUCOSE GLYCOPROTEIN:GLUCOSYLTRANSFERASE"/>
    <property type="match status" value="1"/>
</dbReference>
<keyword evidence="12" id="KW-1185">Reference proteome</keyword>
<name>A0ABQ9YGT9_9EUKA</name>
<dbReference type="Pfam" id="PF18401">
    <property type="entry name" value="Thioredoxin_13"/>
    <property type="match status" value="1"/>
</dbReference>
<dbReference type="EMBL" id="JARBJD010000009">
    <property type="protein sequence ID" value="KAK2962871.1"/>
    <property type="molecule type" value="Genomic_DNA"/>
</dbReference>
<gene>
    <name evidence="11" type="ORF">BLNAU_2306</name>
</gene>
<dbReference type="InterPro" id="IPR040497">
    <property type="entry name" value="Glyco_transf_24"/>
</dbReference>
<sequence>MRNDISNKCDKDVIRLVKSFIRDSNLDLSLESQLEASLSIHQYAPMIESHSSLANMSYYSIMENGTIPRWFAILYTADDEILPEEETPKNVFFKPQNPYRLLTMQQGRVFSDLPSLLDALSGLKLKFRDEKIDEHCPPLTFSIDHKYPQHMDSTSAPNTLILYGSFDQRETHELIDKILRAQNTSSVPFMFVYRHKPLSYSSSAPNMNVGGFGIDLSIRDSEYQFVDIQAKSEQDNSTPNKGDTDEEPEGDFSFFADSPINKTILGINITRLAERNRTLAGLSDDTVPLVIGTSSPLHQMYTQLVHTALSFKPALHLLKDIGPKTCDSILASPSPMLALNSLVQKFPLQLPDLVRRNFSAALEADLRHNYRTFTSLPLLNLNGRTINPQDSVFSLAAVVKEELSHAEYLHSLGLPAECVHAVAESFPHQPTTINPLFSATPTAFSPTTVRVLVRPPDEMFYLNNLEKDSMYQRFPDDPLAILASDRITPIRRNMMVGLVFADLADPTSPGVVSKLAHFAKVGLFCRIGLVPIITPGSPMEQQLVSLRMTRWWIAHSRKFGSASAANVIKTLVDERETVSIETVEQLVLNSYRFSLSTGAPATAKTWTKEAWDSMLDGGDAFVEKMLGEIARTLRQSNLPLPCLTFNGQVLPLSDVSIIPNYFQSEYHMYRSLFNSSFFDAPFPAANSFSIPRPSRSNAVLETILNASRPEIWQRRMAELGIAAPNASKELDEDQLERRLDAIRFAQMYGFVTVDRYDPTPFLTHRLPPTQPTTPFSRNITFPDLEGYSAHFVKPAALRKLISSNPSMGHTRTTNATNSTVTTVLLEDAAPLSHFVVLDPSDTTHLATLDAVLSAVSTNASRAQLLFHTTSPSSASFAATWLASIESIPHSERITFTRNLIDQFLGRSTDNQTSDFSTSTADETTFSLLRHHSQVIATLGLSVSAGSNSSLPNVFLITNGLIRPLLSPSEQLSSLDMHNFIESIAVSNPNIARPPAHLPCLNIDNAQPISAESVASTVRLVEVFDLVRSFLPVWSSLRRTADTPVSLSPDSADAVLATTLCAQIQHSYLHSRTAFDRLEFLHREALPNSATIPFRMTSSPHPPLLRLIAKIDPLRKEDRQVISQLAFLHSFFGEWTDGFVALQTTLNQASVPLRSFYLSSIPTELKFRSNGSLAAPPALVFSNVPSSFVFTVNHDTPPNWIVVQKEAVEDLDNIVFDPITDTKKNVTAVYAISTLLVSGSVNTMHWTSATGIPLYLHTPHFENGDKVGMELTNTSSLVVDHNGYFQLHADRPGLHLISLSANLQPFEKFVRLRRLGLPLGVFDGHPVGGISCEASTSFAGDVALDSRQRSAWLLMTGWDGIKLEGVVNSPLPPVSNFYAIEQAMQENIKKPKEEKPPLTFFQKVLAGFRRSPSPSSLLPTSPMTEPRRPATHSRDTIHVFTICSGHLYERLAKIMMMSVLNTTNSPVKFWFINSATSPRFRAVLPKMAERMGFEFAFMDFAWPQWLTEPTTRMRKIWAYKILFLDVMFPQDLERVIFADADQLTLANFDELMQLDLKGAPYAYTPMCDNKPEMAPYRFWESDYWKHILNGKPYHISALYVVDLPRLRVMAAGDKLRDTYQHYAQDRHSLSNLDQDLPNVLQNEVPIYSLPQEWLWCGSWCSDKTRKKAKTLDLCNNPLTKEHKLKYAQRALPEWNRYHEAILNLEMELEEDAEHLNFPTIPDTNTTTPAKPPNEPKKAEL</sequence>
<dbReference type="Pfam" id="PF18400">
    <property type="entry name" value="Thioredoxin_12"/>
    <property type="match status" value="1"/>
</dbReference>
<feature type="domain" description="UGGT thioredoxin-like" evidence="8">
    <location>
        <begin position="318"/>
        <end position="422"/>
    </location>
</feature>